<keyword evidence="2" id="KW-0472">Membrane</keyword>
<reference evidence="3" key="1">
    <citation type="submission" date="2021-06" db="EMBL/GenBank/DDBJ databases">
        <authorList>
            <person name="Hodson N. C."/>
            <person name="Mongue J. A."/>
            <person name="Jaron S. K."/>
        </authorList>
    </citation>
    <scope>NUCLEOTIDE SEQUENCE</scope>
</reference>
<name>A0A8J2NKG9_9HEXA</name>
<feature type="repeat" description="FG-GAP" evidence="1">
    <location>
        <begin position="64"/>
        <end position="133"/>
    </location>
</feature>
<dbReference type="PANTHER" id="PTHR23220">
    <property type="entry name" value="INTEGRIN ALPHA"/>
    <property type="match status" value="1"/>
</dbReference>
<dbReference type="PROSITE" id="PS51470">
    <property type="entry name" value="FG_GAP"/>
    <property type="match status" value="2"/>
</dbReference>
<dbReference type="GO" id="GO:0008305">
    <property type="term" value="C:integrin complex"/>
    <property type="evidence" value="ECO:0007669"/>
    <property type="project" value="TreeGrafter"/>
</dbReference>
<dbReference type="SMART" id="SM00191">
    <property type="entry name" value="Int_alpha"/>
    <property type="match status" value="3"/>
</dbReference>
<comment type="caution">
    <text evidence="3">The sequence shown here is derived from an EMBL/GenBank/DDBJ whole genome shotgun (WGS) entry which is preliminary data.</text>
</comment>
<evidence type="ECO:0000256" key="2">
    <source>
        <dbReference type="SAM" id="Phobius"/>
    </source>
</evidence>
<feature type="transmembrane region" description="Helical" evidence="2">
    <location>
        <begin position="756"/>
        <end position="777"/>
    </location>
</feature>
<keyword evidence="2" id="KW-0812">Transmembrane</keyword>
<proteinExistence type="predicted"/>
<dbReference type="GO" id="GO:0009897">
    <property type="term" value="C:external side of plasma membrane"/>
    <property type="evidence" value="ECO:0007669"/>
    <property type="project" value="TreeGrafter"/>
</dbReference>
<dbReference type="AlphaFoldDB" id="A0A8J2NKG9"/>
<organism evidence="3 4">
    <name type="scientific">Allacma fusca</name>
    <dbReference type="NCBI Taxonomy" id="39272"/>
    <lineage>
        <taxon>Eukaryota</taxon>
        <taxon>Metazoa</taxon>
        <taxon>Ecdysozoa</taxon>
        <taxon>Arthropoda</taxon>
        <taxon>Hexapoda</taxon>
        <taxon>Collembola</taxon>
        <taxon>Symphypleona</taxon>
        <taxon>Sminthuridae</taxon>
        <taxon>Allacma</taxon>
    </lineage>
</organism>
<dbReference type="OrthoDB" id="5573735at2759"/>
<accession>A0A8J2NKG9</accession>
<keyword evidence="2" id="KW-1133">Transmembrane helix</keyword>
<evidence type="ECO:0000256" key="1">
    <source>
        <dbReference type="PROSITE-ProRule" id="PRU00803"/>
    </source>
</evidence>
<dbReference type="GO" id="GO:0033627">
    <property type="term" value="P:cell adhesion mediated by integrin"/>
    <property type="evidence" value="ECO:0007669"/>
    <property type="project" value="TreeGrafter"/>
</dbReference>
<dbReference type="Proteomes" id="UP000708208">
    <property type="component" value="Unassembled WGS sequence"/>
</dbReference>
<evidence type="ECO:0000313" key="4">
    <source>
        <dbReference type="Proteomes" id="UP000708208"/>
    </source>
</evidence>
<dbReference type="GO" id="GO:0007160">
    <property type="term" value="P:cell-matrix adhesion"/>
    <property type="evidence" value="ECO:0007669"/>
    <property type="project" value="TreeGrafter"/>
</dbReference>
<dbReference type="GO" id="GO:0005178">
    <property type="term" value="F:integrin binding"/>
    <property type="evidence" value="ECO:0007669"/>
    <property type="project" value="TreeGrafter"/>
</dbReference>
<feature type="non-terminal residue" evidence="3">
    <location>
        <position position="835"/>
    </location>
</feature>
<dbReference type="InterPro" id="IPR013517">
    <property type="entry name" value="FG-GAP"/>
</dbReference>
<keyword evidence="4" id="KW-1185">Reference proteome</keyword>
<feature type="repeat" description="FG-GAP" evidence="1">
    <location>
        <begin position="134"/>
        <end position="193"/>
    </location>
</feature>
<gene>
    <name evidence="3" type="ORF">AFUS01_LOCUS5788</name>
</gene>
<dbReference type="EMBL" id="CAJVCH010037193">
    <property type="protein sequence ID" value="CAG7716266.1"/>
    <property type="molecule type" value="Genomic_DNA"/>
</dbReference>
<protein>
    <recommendedName>
        <fullName evidence="5">Integrin alpha-2 domain-containing protein</fullName>
    </recommendedName>
</protein>
<dbReference type="Pfam" id="PF01839">
    <property type="entry name" value="FG-GAP"/>
    <property type="match status" value="2"/>
</dbReference>
<dbReference type="GO" id="GO:0007229">
    <property type="term" value="P:integrin-mediated signaling pathway"/>
    <property type="evidence" value="ECO:0007669"/>
    <property type="project" value="TreeGrafter"/>
</dbReference>
<dbReference type="InterPro" id="IPR013519">
    <property type="entry name" value="Int_alpha_beta-p"/>
</dbReference>
<dbReference type="GO" id="GO:0098609">
    <property type="term" value="P:cell-cell adhesion"/>
    <property type="evidence" value="ECO:0007669"/>
    <property type="project" value="TreeGrafter"/>
</dbReference>
<evidence type="ECO:0000313" key="3">
    <source>
        <dbReference type="EMBL" id="CAG7716266.1"/>
    </source>
</evidence>
<sequence length="835" mass="92603">NFGYAVTSGNYLDRSETLYAASSPGGGSKQFGPMLGVVLIITAKSFLSYKLFNEAGKIPKTAWEEKYLFVGKKFGSNFGAALQSIDINGDGLDDLLVGAPLEENSDAIFISGMNVNEHGCVYIYTALERQKFTNNEPANKICGKDPRGRFGTSIASLGDLNQDGFNDFAIGAPYGEYGGAVYIYYGDKDLNFRTLPIQAGAYKPHLNFSTFGFSITGGVDLDGNGTPDLCIGSYADKRVAILRTRPRMDITPKLFSYADKKGTDPIILEKDARNFTIELCFTIKITSNTKELHHANNTVIHGRIAIDVRQNPQRFTFGGENFVNTRFIFLSSNTEDKVCKAFSVERVNIPSADQLEGQEDVGVEYVLWYNETRKEAPMISVFEIQNEANTPKILATGRQFGEFCPNCPYPVSTDPVQSDLTFKKECRSWNEISNIPVCRPNLTVTITGRYGDCDNLIYSLSRRESNITYGEAPCIEVHVQVKNRNQTAYFPKIKLTWGWDSSKLVVPKLLGKADVCSVQNDNGTAICKLDSVKTYLGTNMTQTQSFRLNLEQRIRTSPVTSKSKRFELKAEVYLESDKSFKAVPASLVVNNRVNATLNLMDGSLSNNSFSIQMAGQLNYQYKTRVAGTTPKGQSIQIFTIDKPRILTCDSISVTDPVFKDYGTKLPKRKGTFGTLYSKSHCQAWSCSFYVTRRDRFLDMKFDVKILDFRFIREVLEVEGAMDFFGMAHAQLLDLPPMANVTRLIINPPDQSGVPGWILLAAAFGGLVFLILIIFGLAKCGFFKRGVKERLNAMIAEAEAEAETKAETEIDTELSVDEASSQVTLEADAGKSDCLT</sequence>
<dbReference type="PANTHER" id="PTHR23220:SF83">
    <property type="entry name" value="INTEGRIN ALPHA-PS3-RELATED"/>
    <property type="match status" value="1"/>
</dbReference>
<evidence type="ECO:0008006" key="5">
    <source>
        <dbReference type="Google" id="ProtNLM"/>
    </source>
</evidence>